<dbReference type="PANTHER" id="PTHR45649:SF5">
    <property type="entry name" value="GABA TRANSPORTER (EUROFUNG)-RELATED"/>
    <property type="match status" value="1"/>
</dbReference>
<dbReference type="Gene3D" id="1.20.1740.10">
    <property type="entry name" value="Amino acid/polyamine transporter I"/>
    <property type="match status" value="1"/>
</dbReference>
<feature type="transmembrane region" description="Helical" evidence="7">
    <location>
        <begin position="386"/>
        <end position="410"/>
    </location>
</feature>
<dbReference type="STRING" id="569365.A0A0D1ZMX8"/>
<evidence type="ECO:0000256" key="2">
    <source>
        <dbReference type="ARBA" id="ARBA00022448"/>
    </source>
</evidence>
<sequence length="520" mass="56003">MTVFASDAAALEAAGKKQVLKREWNFWALLGMSACTLCTWEATSALFAGAYSNGGPASVVYGFIVSVLGTLCIAGSFAEMASISPIAGAQYHWSAEHSPARWRAIISYVQGWVTITGWVAAVASVCYLIATMIQGVAILNYSGYEAKRWHATLMMIGFAGIAALGNTYGKKFLPLWETLGGFLHVLFFFIVFIAILATSTKASDKDVWGTFINAGGWSSDGVSFCIGFLTPAFALAGVDAVVHMSEEAYNAPLNIPRAMIWSVTINGLAGFAYIITILYAITDTDAVFATPTGYPIIAVFLQATNNQKAATAMMTGVIIVFTMNLFGCTASVSRLIWAFARDHGLPFSGFFSHITPWNKCPTNAVLAIFVSVSLLSLINIGSTTAFNALISLTTLGFYFSYAIPTVMFAIRRYNVSNPINFGPWTLGKFGLLVNVLAVAFCIFLIIFLPFPPYLPVTGPNMNYASPVFGFVMICATANYVLRARKKFTGPIKEVSSETSSEEVAHETVLPEKQTASSESS</sequence>
<feature type="transmembrane region" description="Helical" evidence="7">
    <location>
        <begin position="431"/>
        <end position="451"/>
    </location>
</feature>
<feature type="transmembrane region" description="Helical" evidence="7">
    <location>
        <begin position="221"/>
        <end position="238"/>
    </location>
</feature>
<feature type="transmembrane region" description="Helical" evidence="7">
    <location>
        <begin position="181"/>
        <end position="200"/>
    </location>
</feature>
<protein>
    <recommendedName>
        <fullName evidence="10">Amino acid permease</fullName>
    </recommendedName>
</protein>
<evidence type="ECO:0000256" key="1">
    <source>
        <dbReference type="ARBA" id="ARBA00004141"/>
    </source>
</evidence>
<evidence type="ECO:0000256" key="4">
    <source>
        <dbReference type="ARBA" id="ARBA00022989"/>
    </source>
</evidence>
<keyword evidence="5 7" id="KW-0472">Membrane</keyword>
<dbReference type="GeneID" id="27344334"/>
<evidence type="ECO:0000313" key="8">
    <source>
        <dbReference type="EMBL" id="KIW29316.1"/>
    </source>
</evidence>
<dbReference type="GO" id="GO:0022857">
    <property type="term" value="F:transmembrane transporter activity"/>
    <property type="evidence" value="ECO:0007669"/>
    <property type="project" value="InterPro"/>
</dbReference>
<keyword evidence="9" id="KW-1185">Reference proteome</keyword>
<dbReference type="Proteomes" id="UP000054466">
    <property type="component" value="Unassembled WGS sequence"/>
</dbReference>
<keyword evidence="4 7" id="KW-1133">Transmembrane helix</keyword>
<evidence type="ECO:0000256" key="6">
    <source>
        <dbReference type="SAM" id="MobiDB-lite"/>
    </source>
</evidence>
<dbReference type="PIRSF" id="PIRSF006060">
    <property type="entry name" value="AA_transporter"/>
    <property type="match status" value="1"/>
</dbReference>
<proteinExistence type="predicted"/>
<evidence type="ECO:0008006" key="10">
    <source>
        <dbReference type="Google" id="ProtNLM"/>
    </source>
</evidence>
<dbReference type="Pfam" id="PF13520">
    <property type="entry name" value="AA_permease_2"/>
    <property type="match status" value="1"/>
</dbReference>
<evidence type="ECO:0000313" key="9">
    <source>
        <dbReference type="Proteomes" id="UP000054466"/>
    </source>
</evidence>
<keyword evidence="3 7" id="KW-0812">Transmembrane</keyword>
<feature type="transmembrane region" description="Helical" evidence="7">
    <location>
        <begin position="26"/>
        <end position="47"/>
    </location>
</feature>
<organism evidence="8 9">
    <name type="scientific">Cladophialophora immunda</name>
    <dbReference type="NCBI Taxonomy" id="569365"/>
    <lineage>
        <taxon>Eukaryota</taxon>
        <taxon>Fungi</taxon>
        <taxon>Dikarya</taxon>
        <taxon>Ascomycota</taxon>
        <taxon>Pezizomycotina</taxon>
        <taxon>Eurotiomycetes</taxon>
        <taxon>Chaetothyriomycetidae</taxon>
        <taxon>Chaetothyriales</taxon>
        <taxon>Herpotrichiellaceae</taxon>
        <taxon>Cladophialophora</taxon>
    </lineage>
</organism>
<name>A0A0D1ZMX8_9EURO</name>
<accession>A0A0D1ZMX8</accession>
<feature type="transmembrane region" description="Helical" evidence="7">
    <location>
        <begin position="118"/>
        <end position="139"/>
    </location>
</feature>
<feature type="transmembrane region" description="Helical" evidence="7">
    <location>
        <begin position="316"/>
        <end position="339"/>
    </location>
</feature>
<dbReference type="InterPro" id="IPR002293">
    <property type="entry name" value="AA/rel_permease1"/>
</dbReference>
<feature type="transmembrane region" description="Helical" evidence="7">
    <location>
        <begin position="258"/>
        <end position="279"/>
    </location>
</feature>
<dbReference type="PANTHER" id="PTHR45649">
    <property type="entry name" value="AMINO-ACID PERMEASE BAT1"/>
    <property type="match status" value="1"/>
</dbReference>
<dbReference type="VEuPathDB" id="FungiDB:PV07_05140"/>
<evidence type="ECO:0000256" key="7">
    <source>
        <dbReference type="SAM" id="Phobius"/>
    </source>
</evidence>
<dbReference type="OrthoDB" id="3257095at2759"/>
<feature type="region of interest" description="Disordered" evidence="6">
    <location>
        <begin position="498"/>
        <end position="520"/>
    </location>
</feature>
<keyword evidence="2" id="KW-0813">Transport</keyword>
<dbReference type="RefSeq" id="XP_016249532.1">
    <property type="nucleotide sequence ID" value="XM_016392013.1"/>
</dbReference>
<comment type="subcellular location">
    <subcellularLocation>
        <location evidence="1">Membrane</location>
        <topology evidence="1">Multi-pass membrane protein</topology>
    </subcellularLocation>
</comment>
<dbReference type="AlphaFoldDB" id="A0A0D1ZMX8"/>
<feature type="transmembrane region" description="Helical" evidence="7">
    <location>
        <begin position="463"/>
        <end position="481"/>
    </location>
</feature>
<evidence type="ECO:0000256" key="3">
    <source>
        <dbReference type="ARBA" id="ARBA00022692"/>
    </source>
</evidence>
<dbReference type="HOGENOM" id="CLU_004495_6_2_1"/>
<gene>
    <name evidence="8" type="ORF">PV07_05140</name>
</gene>
<evidence type="ECO:0000256" key="5">
    <source>
        <dbReference type="ARBA" id="ARBA00023136"/>
    </source>
</evidence>
<reference evidence="8 9" key="1">
    <citation type="submission" date="2015-01" db="EMBL/GenBank/DDBJ databases">
        <title>The Genome Sequence of Cladophialophora immunda CBS83496.</title>
        <authorList>
            <consortium name="The Broad Institute Genomics Platform"/>
            <person name="Cuomo C."/>
            <person name="de Hoog S."/>
            <person name="Gorbushina A."/>
            <person name="Stielow B."/>
            <person name="Teixiera M."/>
            <person name="Abouelleil A."/>
            <person name="Chapman S.B."/>
            <person name="Priest M."/>
            <person name="Young S.K."/>
            <person name="Wortman J."/>
            <person name="Nusbaum C."/>
            <person name="Birren B."/>
        </authorList>
    </citation>
    <scope>NUCLEOTIDE SEQUENCE [LARGE SCALE GENOMIC DNA]</scope>
    <source>
        <strain evidence="8 9">CBS 83496</strain>
    </source>
</reference>
<feature type="transmembrane region" description="Helical" evidence="7">
    <location>
        <begin position="59"/>
        <end position="78"/>
    </location>
</feature>
<dbReference type="EMBL" id="KN847042">
    <property type="protein sequence ID" value="KIW29316.1"/>
    <property type="molecule type" value="Genomic_DNA"/>
</dbReference>
<feature type="transmembrane region" description="Helical" evidence="7">
    <location>
        <begin position="151"/>
        <end position="169"/>
    </location>
</feature>
<feature type="transmembrane region" description="Helical" evidence="7">
    <location>
        <begin position="286"/>
        <end position="304"/>
    </location>
</feature>
<dbReference type="GO" id="GO:0016020">
    <property type="term" value="C:membrane"/>
    <property type="evidence" value="ECO:0007669"/>
    <property type="project" value="UniProtKB-SubCell"/>
</dbReference>